<sequence>MRLLYVITIAYFAPPVLAFGPAFVSRSNRAGLAIFSGPPSTEHDVMAVSAPLKFIGPYPCLALRFPNLGTSAQRSRNETGVSLDFVVDTAANTNTIQGPVVAELQLKSTGQFALPGVSATGSIPGGETFLLGDTQLDGMGPDLFMIDLTASVLPVSNPAAAGVLSLAFLQCFPGGVEFDWENRQFRFLSETNASEKEGLQMIPIERQPITQLPLIQITINNVELTALLDTGSPITIIHPDAAKRANIDVQNVEANKSRNPFKSLFSQNDSQVLTIMGGDGKPTKLYPTKSAVEISMFGESVVYVGQVPGLAALQVKSPDVILGTDVLKRRPKMILRVQQNEMWI</sequence>
<feature type="chain" id="PRO_5013006788" description="Peptidase A2 domain-containing protein" evidence="1">
    <location>
        <begin position="19"/>
        <end position="344"/>
    </location>
</feature>
<reference evidence="2 3" key="1">
    <citation type="journal article" date="2015" name="Plant Cell">
        <title>Oil accumulation by the oleaginous diatom Fistulifera solaris as revealed by the genome and transcriptome.</title>
        <authorList>
            <person name="Tanaka T."/>
            <person name="Maeda Y."/>
            <person name="Veluchamy A."/>
            <person name="Tanaka M."/>
            <person name="Abida H."/>
            <person name="Marechal E."/>
            <person name="Bowler C."/>
            <person name="Muto M."/>
            <person name="Sunaga Y."/>
            <person name="Tanaka M."/>
            <person name="Yoshino T."/>
            <person name="Taniguchi T."/>
            <person name="Fukuda Y."/>
            <person name="Nemoto M."/>
            <person name="Matsumoto M."/>
            <person name="Wong P.S."/>
            <person name="Aburatani S."/>
            <person name="Fujibuchi W."/>
        </authorList>
    </citation>
    <scope>NUCLEOTIDE SEQUENCE [LARGE SCALE GENOMIC DNA]</scope>
    <source>
        <strain evidence="2 3">JPCC DA0580</strain>
    </source>
</reference>
<keyword evidence="1" id="KW-0732">Signal</keyword>
<evidence type="ECO:0000313" key="3">
    <source>
        <dbReference type="Proteomes" id="UP000198406"/>
    </source>
</evidence>
<evidence type="ECO:0000256" key="1">
    <source>
        <dbReference type="SAM" id="SignalP"/>
    </source>
</evidence>
<name>A0A1Z5JAA1_FISSO</name>
<dbReference type="SUPFAM" id="SSF50630">
    <property type="entry name" value="Acid proteases"/>
    <property type="match status" value="1"/>
</dbReference>
<dbReference type="InParanoid" id="A0A1Z5JAA1"/>
<evidence type="ECO:0000313" key="2">
    <source>
        <dbReference type="EMBL" id="GAX10923.1"/>
    </source>
</evidence>
<gene>
    <name evidence="2" type="ORF">FisN_2Lu453</name>
</gene>
<dbReference type="EMBL" id="BDSP01000032">
    <property type="protein sequence ID" value="GAX10923.1"/>
    <property type="molecule type" value="Genomic_DNA"/>
</dbReference>
<accession>A0A1Z5JAA1</accession>
<dbReference type="PROSITE" id="PS00141">
    <property type="entry name" value="ASP_PROTEASE"/>
    <property type="match status" value="1"/>
</dbReference>
<dbReference type="Pfam" id="PF13650">
    <property type="entry name" value="Asp_protease_2"/>
    <property type="match status" value="1"/>
</dbReference>
<feature type="signal peptide" evidence="1">
    <location>
        <begin position="1"/>
        <end position="18"/>
    </location>
</feature>
<dbReference type="OrthoDB" id="45996at2759"/>
<dbReference type="InterPro" id="IPR001969">
    <property type="entry name" value="Aspartic_peptidase_AS"/>
</dbReference>
<dbReference type="Proteomes" id="UP000198406">
    <property type="component" value="Unassembled WGS sequence"/>
</dbReference>
<dbReference type="GO" id="GO:0004190">
    <property type="term" value="F:aspartic-type endopeptidase activity"/>
    <property type="evidence" value="ECO:0007669"/>
    <property type="project" value="InterPro"/>
</dbReference>
<dbReference type="CDD" id="cd00303">
    <property type="entry name" value="retropepsin_like"/>
    <property type="match status" value="1"/>
</dbReference>
<comment type="caution">
    <text evidence="2">The sequence shown here is derived from an EMBL/GenBank/DDBJ whole genome shotgun (WGS) entry which is preliminary data.</text>
</comment>
<evidence type="ECO:0008006" key="4">
    <source>
        <dbReference type="Google" id="ProtNLM"/>
    </source>
</evidence>
<protein>
    <recommendedName>
        <fullName evidence="4">Peptidase A2 domain-containing protein</fullName>
    </recommendedName>
</protein>
<dbReference type="AlphaFoldDB" id="A0A1Z5JAA1"/>
<dbReference type="Gene3D" id="2.40.70.10">
    <property type="entry name" value="Acid Proteases"/>
    <property type="match status" value="1"/>
</dbReference>
<proteinExistence type="predicted"/>
<dbReference type="GO" id="GO:0006508">
    <property type="term" value="P:proteolysis"/>
    <property type="evidence" value="ECO:0007669"/>
    <property type="project" value="InterPro"/>
</dbReference>
<organism evidence="2 3">
    <name type="scientific">Fistulifera solaris</name>
    <name type="common">Oleaginous diatom</name>
    <dbReference type="NCBI Taxonomy" id="1519565"/>
    <lineage>
        <taxon>Eukaryota</taxon>
        <taxon>Sar</taxon>
        <taxon>Stramenopiles</taxon>
        <taxon>Ochrophyta</taxon>
        <taxon>Bacillariophyta</taxon>
        <taxon>Bacillariophyceae</taxon>
        <taxon>Bacillariophycidae</taxon>
        <taxon>Naviculales</taxon>
        <taxon>Naviculaceae</taxon>
        <taxon>Fistulifera</taxon>
    </lineage>
</organism>
<dbReference type="InterPro" id="IPR021109">
    <property type="entry name" value="Peptidase_aspartic_dom_sf"/>
</dbReference>
<keyword evidence="3" id="KW-1185">Reference proteome</keyword>